<dbReference type="InterPro" id="IPR019587">
    <property type="entry name" value="Polyketide_cyclase/dehydratase"/>
</dbReference>
<comment type="caution">
    <text evidence="1">The sequence shown here is derived from an EMBL/GenBank/DDBJ whole genome shotgun (WGS) entry which is preliminary data.</text>
</comment>
<dbReference type="RefSeq" id="WP_344856486.1">
    <property type="nucleotide sequence ID" value="NZ_BAAAUT010000006.1"/>
</dbReference>
<gene>
    <name evidence="1" type="ORF">GCM10010466_10800</name>
</gene>
<name>A0ABP6MRV9_9ACTN</name>
<keyword evidence="2" id="KW-1185">Reference proteome</keyword>
<dbReference type="Gene3D" id="3.30.530.20">
    <property type="match status" value="1"/>
</dbReference>
<evidence type="ECO:0000313" key="2">
    <source>
        <dbReference type="Proteomes" id="UP001500320"/>
    </source>
</evidence>
<dbReference type="CDD" id="cd07821">
    <property type="entry name" value="PYR_PYL_RCAR_like"/>
    <property type="match status" value="1"/>
</dbReference>
<accession>A0ABP6MRV9</accession>
<reference evidence="2" key="1">
    <citation type="journal article" date="2019" name="Int. J. Syst. Evol. Microbiol.">
        <title>The Global Catalogue of Microorganisms (GCM) 10K type strain sequencing project: providing services to taxonomists for standard genome sequencing and annotation.</title>
        <authorList>
            <consortium name="The Broad Institute Genomics Platform"/>
            <consortium name="The Broad Institute Genome Sequencing Center for Infectious Disease"/>
            <person name="Wu L."/>
            <person name="Ma J."/>
        </authorList>
    </citation>
    <scope>NUCLEOTIDE SEQUENCE [LARGE SCALE GENOMIC DNA]</scope>
    <source>
        <strain evidence="2">JCM 9373</strain>
    </source>
</reference>
<proteinExistence type="predicted"/>
<evidence type="ECO:0000313" key="1">
    <source>
        <dbReference type="EMBL" id="GAA3121708.1"/>
    </source>
</evidence>
<dbReference type="SUPFAM" id="SSF55961">
    <property type="entry name" value="Bet v1-like"/>
    <property type="match status" value="1"/>
</dbReference>
<organism evidence="1 2">
    <name type="scientific">Planomonospora alba</name>
    <dbReference type="NCBI Taxonomy" id="161354"/>
    <lineage>
        <taxon>Bacteria</taxon>
        <taxon>Bacillati</taxon>
        <taxon>Actinomycetota</taxon>
        <taxon>Actinomycetes</taxon>
        <taxon>Streptosporangiales</taxon>
        <taxon>Streptosporangiaceae</taxon>
        <taxon>Planomonospora</taxon>
    </lineage>
</organism>
<dbReference type="EMBL" id="BAAAUT010000006">
    <property type="protein sequence ID" value="GAA3121708.1"/>
    <property type="molecule type" value="Genomic_DNA"/>
</dbReference>
<dbReference type="InterPro" id="IPR023393">
    <property type="entry name" value="START-like_dom_sf"/>
</dbReference>
<dbReference type="Proteomes" id="UP001500320">
    <property type="component" value="Unassembled WGS sequence"/>
</dbReference>
<dbReference type="Pfam" id="PF10604">
    <property type="entry name" value="Polyketide_cyc2"/>
    <property type="match status" value="1"/>
</dbReference>
<sequence length="145" mass="15459">MTKVDVYAASTGTPAAVWAHLADVRCWPRWSPFDSASLDVPGTGSENGVGAVRRYRLGARTTIERVVLFEPPVRLAYELVSGIQARDYRATVTLTASGGGTGIHWHAAFHPVWPGSGVVTALVLRRFITRVARGLAAHAATCSGC</sequence>
<protein>
    <submittedName>
        <fullName evidence="1">SRPBCC family protein</fullName>
    </submittedName>
</protein>